<dbReference type="GeneID" id="29419363"/>
<evidence type="ECO:0000256" key="5">
    <source>
        <dbReference type="ARBA" id="ARBA00023136"/>
    </source>
</evidence>
<sequence>MKLADCLKMAFSDLNKRKLRTALTSFGIAVGAMLVILMAGLGQGIQQIGSDQIKQMDTMRIIKVIPKTTKGKDKIIAEDILDKFKKVSGVAGVSASIDTEVGEVKLGSRTGKKVNVQGNNLKFNVFMDAKQNEIKSDKKKVKKYGYRPIIAGDTMTRKNMDSVLVGQTYLNRIGIKDYKSVVGKEIDVVVSFPEIPGAPKKQPLLIKAKIAGVVNKLYDNGSNVITTSDSIAARIQEYYMSETDYINKKGYTTVNVEAKNMSDVTKVESAIKKMGYETQSQAGYADRMNTMFTIIKAILIAAGAIVLIVASIGVVNTMTMSVYEKTKSIGIMKAQGASKKSIRTMFTVQSGSLGFIGSIAGIAIALILGGIVNKVVAAYKIGGMEAGMKIVDIRASVLAFTIIFTILICVIAGIVPARRAAKLNPVDALRCD</sequence>
<evidence type="ECO:0000259" key="8">
    <source>
        <dbReference type="Pfam" id="PF02687"/>
    </source>
</evidence>
<comment type="subcellular location">
    <subcellularLocation>
        <location evidence="1">Cell membrane</location>
        <topology evidence="1">Multi-pass membrane protein</topology>
    </subcellularLocation>
</comment>
<comment type="caution">
    <text evidence="10">The sequence shown here is derived from an EMBL/GenBank/DDBJ whole genome shotgun (WGS) entry which is preliminary data.</text>
</comment>
<keyword evidence="5 7" id="KW-0472">Membrane</keyword>
<feature type="domain" description="ABC3 transporter permease C-terminal" evidence="8">
    <location>
        <begin position="301"/>
        <end position="425"/>
    </location>
</feature>
<dbReference type="InterPro" id="IPR003838">
    <property type="entry name" value="ABC3_permease_C"/>
</dbReference>
<accession>W6N573</accession>
<evidence type="ECO:0000256" key="1">
    <source>
        <dbReference type="ARBA" id="ARBA00004651"/>
    </source>
</evidence>
<protein>
    <submittedName>
        <fullName evidence="10">Predicted permease</fullName>
    </submittedName>
</protein>
<evidence type="ECO:0000256" key="3">
    <source>
        <dbReference type="ARBA" id="ARBA00022692"/>
    </source>
</evidence>
<name>W6N573_CLOTY</name>
<organism evidence="10 11">
    <name type="scientific">Clostridium tyrobutyricum DIVETGP</name>
    <dbReference type="NCBI Taxonomy" id="1408889"/>
    <lineage>
        <taxon>Bacteria</taxon>
        <taxon>Bacillati</taxon>
        <taxon>Bacillota</taxon>
        <taxon>Clostridia</taxon>
        <taxon>Eubacteriales</taxon>
        <taxon>Clostridiaceae</taxon>
        <taxon>Clostridium</taxon>
    </lineage>
</organism>
<dbReference type="EMBL" id="CBXI010000031">
    <property type="protein sequence ID" value="CDL91718.1"/>
    <property type="molecule type" value="Genomic_DNA"/>
</dbReference>
<dbReference type="InterPro" id="IPR025857">
    <property type="entry name" value="MacB_PCD"/>
</dbReference>
<dbReference type="InterPro" id="IPR050250">
    <property type="entry name" value="Macrolide_Exporter_MacB"/>
</dbReference>
<dbReference type="Proteomes" id="UP000019482">
    <property type="component" value="Unassembled WGS sequence"/>
</dbReference>
<feature type="transmembrane region" description="Helical" evidence="7">
    <location>
        <begin position="393"/>
        <end position="415"/>
    </location>
</feature>
<keyword evidence="11" id="KW-1185">Reference proteome</keyword>
<feature type="transmembrane region" description="Helical" evidence="7">
    <location>
        <begin position="344"/>
        <end position="373"/>
    </location>
</feature>
<evidence type="ECO:0000313" key="10">
    <source>
        <dbReference type="EMBL" id="CDL91718.1"/>
    </source>
</evidence>
<proteinExistence type="inferred from homology"/>
<evidence type="ECO:0000313" key="11">
    <source>
        <dbReference type="Proteomes" id="UP000019482"/>
    </source>
</evidence>
<feature type="domain" description="MacB-like periplasmic core" evidence="9">
    <location>
        <begin position="21"/>
        <end position="273"/>
    </location>
</feature>
<keyword evidence="4 7" id="KW-1133">Transmembrane helix</keyword>
<dbReference type="GO" id="GO:0022857">
    <property type="term" value="F:transmembrane transporter activity"/>
    <property type="evidence" value="ECO:0007669"/>
    <property type="project" value="TreeGrafter"/>
</dbReference>
<keyword evidence="3 7" id="KW-0812">Transmembrane</keyword>
<dbReference type="OrthoDB" id="9770099at2"/>
<dbReference type="Pfam" id="PF12704">
    <property type="entry name" value="MacB_PCD"/>
    <property type="match status" value="1"/>
</dbReference>
<evidence type="ECO:0000259" key="9">
    <source>
        <dbReference type="Pfam" id="PF12704"/>
    </source>
</evidence>
<dbReference type="Pfam" id="PF02687">
    <property type="entry name" value="FtsX"/>
    <property type="match status" value="1"/>
</dbReference>
<keyword evidence="2" id="KW-1003">Cell membrane</keyword>
<dbReference type="PANTHER" id="PTHR30572">
    <property type="entry name" value="MEMBRANE COMPONENT OF TRANSPORTER-RELATED"/>
    <property type="match status" value="1"/>
</dbReference>
<dbReference type="RefSeq" id="WP_017895240.1">
    <property type="nucleotide sequence ID" value="NZ_CBXI010000031.1"/>
</dbReference>
<feature type="transmembrane region" description="Helical" evidence="7">
    <location>
        <begin position="21"/>
        <end position="42"/>
    </location>
</feature>
<evidence type="ECO:0000256" key="4">
    <source>
        <dbReference type="ARBA" id="ARBA00022989"/>
    </source>
</evidence>
<gene>
    <name evidence="10" type="ORF">CTDIVETGP_1788</name>
</gene>
<reference evidence="10 11" key="1">
    <citation type="journal article" date="2015" name="Genome Announc.">
        <title>Draft Genome Sequence of Clostridium tyrobutyricum Strain DIVETGP, Isolated from Cow's Milk for Grana Padano Production.</title>
        <authorList>
            <person name="Soggiu A."/>
            <person name="Piras C."/>
            <person name="Gaiarsa S."/>
            <person name="Sassera D."/>
            <person name="Roncada P."/>
            <person name="Bendixen E."/>
            <person name="Brasca M."/>
            <person name="Bonizzi L."/>
        </authorList>
    </citation>
    <scope>NUCLEOTIDE SEQUENCE [LARGE SCALE GENOMIC DNA]</scope>
    <source>
        <strain evidence="10 11">DIVETGP</strain>
    </source>
</reference>
<evidence type="ECO:0000256" key="6">
    <source>
        <dbReference type="ARBA" id="ARBA00038076"/>
    </source>
</evidence>
<feature type="transmembrane region" description="Helical" evidence="7">
    <location>
        <begin position="297"/>
        <end position="323"/>
    </location>
</feature>
<dbReference type="GO" id="GO:0005886">
    <property type="term" value="C:plasma membrane"/>
    <property type="evidence" value="ECO:0007669"/>
    <property type="project" value="UniProtKB-SubCell"/>
</dbReference>
<dbReference type="AlphaFoldDB" id="W6N573"/>
<evidence type="ECO:0000256" key="2">
    <source>
        <dbReference type="ARBA" id="ARBA00022475"/>
    </source>
</evidence>
<evidence type="ECO:0000256" key="7">
    <source>
        <dbReference type="SAM" id="Phobius"/>
    </source>
</evidence>
<dbReference type="PANTHER" id="PTHR30572:SF4">
    <property type="entry name" value="ABC TRANSPORTER PERMEASE YTRF"/>
    <property type="match status" value="1"/>
</dbReference>
<comment type="similarity">
    <text evidence="6">Belongs to the ABC-4 integral membrane protein family.</text>
</comment>